<sequence>MSLSFEDQHKLDEFWSYCVKHQYFNIGYPESADFNYTVPERFMRFSINNCGDWADYCNYRLNTFDFEKEVIAYFAGVFKNSI</sequence>
<evidence type="ECO:0000313" key="1">
    <source>
        <dbReference type="EMBL" id="STT45395.1"/>
    </source>
</evidence>
<accession>A0A377VUS2</accession>
<dbReference type="AlphaFoldDB" id="A0A377VUS2"/>
<name>A0A377VUS2_KLEPN</name>
<gene>
    <name evidence="1" type="primary">hdc_1</name>
    <name evidence="1" type="ORF">NCTC9637_00237</name>
</gene>
<dbReference type="GO" id="GO:0004398">
    <property type="term" value="F:histidine decarboxylase activity"/>
    <property type="evidence" value="ECO:0007669"/>
    <property type="project" value="UniProtKB-EC"/>
</dbReference>
<reference evidence="1 2" key="1">
    <citation type="submission" date="2018-06" db="EMBL/GenBank/DDBJ databases">
        <authorList>
            <consortium name="Pathogen Informatics"/>
            <person name="Doyle S."/>
        </authorList>
    </citation>
    <scope>NUCLEOTIDE SEQUENCE [LARGE SCALE GENOMIC DNA]</scope>
    <source>
        <strain evidence="1 2">NCTC9637</strain>
    </source>
</reference>
<protein>
    <submittedName>
        <fullName evidence="1">Histidine decarboxylase</fullName>
        <ecNumber evidence="1">4.1.1.22</ecNumber>
    </submittedName>
</protein>
<dbReference type="EC" id="4.1.1.22" evidence="1"/>
<proteinExistence type="predicted"/>
<dbReference type="Proteomes" id="UP000255099">
    <property type="component" value="Unassembled WGS sequence"/>
</dbReference>
<organism evidence="1 2">
    <name type="scientific">Klebsiella pneumoniae</name>
    <dbReference type="NCBI Taxonomy" id="573"/>
    <lineage>
        <taxon>Bacteria</taxon>
        <taxon>Pseudomonadati</taxon>
        <taxon>Pseudomonadota</taxon>
        <taxon>Gammaproteobacteria</taxon>
        <taxon>Enterobacterales</taxon>
        <taxon>Enterobacteriaceae</taxon>
        <taxon>Klebsiella/Raoultella group</taxon>
        <taxon>Klebsiella</taxon>
        <taxon>Klebsiella pneumoniae complex</taxon>
    </lineage>
</organism>
<keyword evidence="1" id="KW-0456">Lyase</keyword>
<dbReference type="EMBL" id="UGLB01000002">
    <property type="protein sequence ID" value="STT45395.1"/>
    <property type="molecule type" value="Genomic_DNA"/>
</dbReference>
<evidence type="ECO:0000313" key="2">
    <source>
        <dbReference type="Proteomes" id="UP000255099"/>
    </source>
</evidence>